<evidence type="ECO:0000313" key="1">
    <source>
        <dbReference type="EMBL" id="STK78825.1"/>
    </source>
</evidence>
<dbReference type="AlphaFoldDB" id="A0A376ZTY2"/>
<proteinExistence type="predicted"/>
<dbReference type="InterPro" id="IPR027417">
    <property type="entry name" value="P-loop_NTPase"/>
</dbReference>
<evidence type="ECO:0000313" key="2">
    <source>
        <dbReference type="Proteomes" id="UP000254405"/>
    </source>
</evidence>
<dbReference type="CDD" id="cd17933">
    <property type="entry name" value="DEXSc_RecD-like"/>
    <property type="match status" value="1"/>
</dbReference>
<dbReference type="Gene3D" id="3.40.50.300">
    <property type="entry name" value="P-loop containing nucleotide triphosphate hydrolases"/>
    <property type="match status" value="1"/>
</dbReference>
<protein>
    <submittedName>
        <fullName evidence="1">Conjugal transfer nickase/helicase TraI</fullName>
    </submittedName>
</protein>
<keyword evidence="1" id="KW-0067">ATP-binding</keyword>
<dbReference type="SUPFAM" id="SSF52540">
    <property type="entry name" value="P-loop containing nucleoside triphosphate hydrolases"/>
    <property type="match status" value="1"/>
</dbReference>
<accession>A0A376ZTY2</accession>
<organism evidence="1 2">
    <name type="scientific">Escherichia coli</name>
    <dbReference type="NCBI Taxonomy" id="562"/>
    <lineage>
        <taxon>Bacteria</taxon>
        <taxon>Pseudomonadati</taxon>
        <taxon>Pseudomonadota</taxon>
        <taxon>Gammaproteobacteria</taxon>
        <taxon>Enterobacterales</taxon>
        <taxon>Enterobacteriaceae</taxon>
        <taxon>Escherichia</taxon>
    </lineage>
</organism>
<reference evidence="1 2" key="1">
    <citation type="submission" date="2018-06" db="EMBL/GenBank/DDBJ databases">
        <authorList>
            <consortium name="Pathogen Informatics"/>
            <person name="Doyle S."/>
        </authorList>
    </citation>
    <scope>NUCLEOTIDE SEQUENCE [LARGE SCALE GENOMIC DNA]</scope>
    <source>
        <strain evidence="1 2">NCTC8985</strain>
    </source>
</reference>
<keyword evidence="1" id="KW-0547">Nucleotide-binding</keyword>
<name>A0A376ZTY2_ECOLX</name>
<dbReference type="Proteomes" id="UP000254405">
    <property type="component" value="Unassembled WGS sequence"/>
</dbReference>
<gene>
    <name evidence="1" type="primary">traI_3</name>
    <name evidence="1" type="ORF">NCTC8985_06603</name>
</gene>
<keyword evidence="1" id="KW-0347">Helicase</keyword>
<sequence>MDVAKGYGTGLLVSRASYEAEKSILRHILEGKEAVTPLMERVPGELMEKLTSGQRAATRMILETSDRFTVVQGYAGVGKTTQFRAVMSAVNMLPESGRPRVVGLGPTHRAVGEMRSAGVDAQTLASFLHDTQLQQRSGETPDFSNTLFLLDESSMVGNTDMARAYALIAAGGGRAVASGDTDQLQAIAPGQPFRLQQTRSAADVAIMKEIVRQTPELRERYTA</sequence>
<dbReference type="GO" id="GO:0004386">
    <property type="term" value="F:helicase activity"/>
    <property type="evidence" value="ECO:0007669"/>
    <property type="project" value="UniProtKB-KW"/>
</dbReference>
<dbReference type="Pfam" id="PF13604">
    <property type="entry name" value="AAA_30"/>
    <property type="match status" value="1"/>
</dbReference>
<dbReference type="EMBL" id="UGCO01000002">
    <property type="protein sequence ID" value="STK78825.1"/>
    <property type="molecule type" value="Genomic_DNA"/>
</dbReference>
<keyword evidence="1" id="KW-0378">Hydrolase</keyword>